<accession>A0AAV2SUC9</accession>
<gene>
    <name evidence="1" type="ORF">MNOR_LOCUS40872</name>
</gene>
<sequence>MSVLDFEIAKLARDNYIITGLRDKVSLWNEDDLLLVYNRLLAVYDTAYTENVDLKNKPKALKVFHKSINLMGLGHLAQFSDVMLDPHKASRIISALDDKITARYGKATAQRNRAVRN</sequence>
<proteinExistence type="predicted"/>
<organism evidence="1 2">
    <name type="scientific">Meganyctiphanes norvegica</name>
    <name type="common">Northern krill</name>
    <name type="synonym">Thysanopoda norvegica</name>
    <dbReference type="NCBI Taxonomy" id="48144"/>
    <lineage>
        <taxon>Eukaryota</taxon>
        <taxon>Metazoa</taxon>
        <taxon>Ecdysozoa</taxon>
        <taxon>Arthropoda</taxon>
        <taxon>Crustacea</taxon>
        <taxon>Multicrustacea</taxon>
        <taxon>Malacostraca</taxon>
        <taxon>Eumalacostraca</taxon>
        <taxon>Eucarida</taxon>
        <taxon>Euphausiacea</taxon>
        <taxon>Euphausiidae</taxon>
        <taxon>Meganyctiphanes</taxon>
    </lineage>
</organism>
<keyword evidence="2" id="KW-1185">Reference proteome</keyword>
<protein>
    <submittedName>
        <fullName evidence="1">Uncharacterized protein</fullName>
    </submittedName>
</protein>
<evidence type="ECO:0000313" key="2">
    <source>
        <dbReference type="Proteomes" id="UP001497623"/>
    </source>
</evidence>
<feature type="non-terminal residue" evidence="1">
    <location>
        <position position="117"/>
    </location>
</feature>
<comment type="caution">
    <text evidence="1">The sequence shown here is derived from an EMBL/GenBank/DDBJ whole genome shotgun (WGS) entry which is preliminary data.</text>
</comment>
<dbReference type="Proteomes" id="UP001497623">
    <property type="component" value="Unassembled WGS sequence"/>
</dbReference>
<dbReference type="AlphaFoldDB" id="A0AAV2SUC9"/>
<reference evidence="1 2" key="1">
    <citation type="submission" date="2024-05" db="EMBL/GenBank/DDBJ databases">
        <authorList>
            <person name="Wallberg A."/>
        </authorList>
    </citation>
    <scope>NUCLEOTIDE SEQUENCE [LARGE SCALE GENOMIC DNA]</scope>
</reference>
<name>A0AAV2SUC9_MEGNR</name>
<dbReference type="EMBL" id="CAXKWB010134107">
    <property type="protein sequence ID" value="CAL4243726.1"/>
    <property type="molecule type" value="Genomic_DNA"/>
</dbReference>
<evidence type="ECO:0000313" key="1">
    <source>
        <dbReference type="EMBL" id="CAL4243726.1"/>
    </source>
</evidence>